<dbReference type="AlphaFoldDB" id="A0A1Y3YH49"/>
<dbReference type="Pfam" id="PF01569">
    <property type="entry name" value="PAP2"/>
    <property type="match status" value="1"/>
</dbReference>
<dbReference type="InterPro" id="IPR036938">
    <property type="entry name" value="PAP2/HPO_sf"/>
</dbReference>
<evidence type="ECO:0000313" key="8">
    <source>
        <dbReference type="Proteomes" id="UP000284243"/>
    </source>
</evidence>
<dbReference type="Proteomes" id="UP000284243">
    <property type="component" value="Unassembled WGS sequence"/>
</dbReference>
<sequence length="237" mass="27324">MLETLQQLDQQLLLTLNGLHSPYWDSFMWLFTGRFIWIPMYATILYILCKNFNVYVTLLTAVAIALTITYADQLCATWIRPAVERLRPSNLNNPLSEFVHIVNGKRGGSYGFPSCHASNSFGLAFFLLFFFRQRWLSIFILCWAVLNCYTRIYLGVHYPGDLLAGMFVGLSGALIFYYLLRYTLRQKKIAGLLKYDEHNRYLIEHPKEIAHTRLTIYIGLITTGIIATISPLITLHP</sequence>
<comment type="caution">
    <text evidence="6">The sequence shown here is derived from an EMBL/GenBank/DDBJ whole genome shotgun (WGS) entry which is preliminary data.</text>
</comment>
<feature type="transmembrane region" description="Helical" evidence="1">
    <location>
        <begin position="214"/>
        <end position="233"/>
    </location>
</feature>
<feature type="transmembrane region" description="Helical" evidence="1">
    <location>
        <begin position="162"/>
        <end position="180"/>
    </location>
</feature>
<organism evidence="6 9">
    <name type="scientific">Odoribacter splanchnicus</name>
    <dbReference type="NCBI Taxonomy" id="28118"/>
    <lineage>
        <taxon>Bacteria</taxon>
        <taxon>Pseudomonadati</taxon>
        <taxon>Bacteroidota</taxon>
        <taxon>Bacteroidia</taxon>
        <taxon>Bacteroidales</taxon>
        <taxon>Odoribacteraceae</taxon>
        <taxon>Odoribacter</taxon>
    </lineage>
</organism>
<evidence type="ECO:0000313" key="3">
    <source>
        <dbReference type="EMBL" id="MCG4959095.1"/>
    </source>
</evidence>
<dbReference type="SMART" id="SM00014">
    <property type="entry name" value="acidPPc"/>
    <property type="match status" value="1"/>
</dbReference>
<dbReference type="Proteomes" id="UP000284434">
    <property type="component" value="Unassembled WGS sequence"/>
</dbReference>
<dbReference type="EMBL" id="QSCO01000004">
    <property type="protein sequence ID" value="RGY09030.1"/>
    <property type="molecule type" value="Genomic_DNA"/>
</dbReference>
<feature type="transmembrane region" description="Helical" evidence="1">
    <location>
        <begin position="110"/>
        <end position="131"/>
    </location>
</feature>
<dbReference type="InterPro" id="IPR000326">
    <property type="entry name" value="PAP2/HPO"/>
</dbReference>
<name>A0A1Y3YH49_9BACT</name>
<dbReference type="EMBL" id="QRYW01000022">
    <property type="protein sequence ID" value="RGV25516.1"/>
    <property type="molecule type" value="Genomic_DNA"/>
</dbReference>
<keyword evidence="1" id="KW-1133">Transmembrane helix</keyword>
<dbReference type="PANTHER" id="PTHR14969:SF13">
    <property type="entry name" value="AT30094P"/>
    <property type="match status" value="1"/>
</dbReference>
<keyword evidence="1" id="KW-0812">Transmembrane</keyword>
<reference evidence="7 8" key="1">
    <citation type="submission" date="2018-08" db="EMBL/GenBank/DDBJ databases">
        <title>A genome reference for cultivated species of the human gut microbiota.</title>
        <authorList>
            <person name="Zou Y."/>
            <person name="Xue W."/>
            <person name="Luo G."/>
        </authorList>
    </citation>
    <scope>NUCLEOTIDE SEQUENCE [LARGE SCALE GENOMIC DNA]</scope>
    <source>
        <strain evidence="5 7">AF14-6AC</strain>
        <strain evidence="4 8">AF16-14</strain>
        <strain evidence="6 9">OF03-11</strain>
    </source>
</reference>
<dbReference type="CDD" id="cd03395">
    <property type="entry name" value="PAP2_like_4"/>
    <property type="match status" value="1"/>
</dbReference>
<feature type="transmembrane region" description="Helical" evidence="1">
    <location>
        <begin position="55"/>
        <end position="79"/>
    </location>
</feature>
<dbReference type="Gene3D" id="1.20.144.10">
    <property type="entry name" value="Phosphatidic acid phosphatase type 2/haloperoxidase"/>
    <property type="match status" value="1"/>
</dbReference>
<feature type="domain" description="Phosphatidic acid phosphatase type 2/haloperoxidase" evidence="2">
    <location>
        <begin position="60"/>
        <end position="177"/>
    </location>
</feature>
<dbReference type="RefSeq" id="WP_022159954.1">
    <property type="nucleotide sequence ID" value="NZ_BAABYK010000001.1"/>
</dbReference>
<evidence type="ECO:0000313" key="9">
    <source>
        <dbReference type="Proteomes" id="UP000284434"/>
    </source>
</evidence>
<feature type="transmembrane region" description="Helical" evidence="1">
    <location>
        <begin position="27"/>
        <end position="48"/>
    </location>
</feature>
<accession>A0A1Y3YH49</accession>
<protein>
    <submittedName>
        <fullName evidence="6">Phosphatase PAP2 family protein</fullName>
    </submittedName>
</protein>
<dbReference type="EMBL" id="JAKNDN010000006">
    <property type="protein sequence ID" value="MCG4959095.1"/>
    <property type="molecule type" value="Genomic_DNA"/>
</dbReference>
<dbReference type="Proteomes" id="UP001199750">
    <property type="component" value="Unassembled WGS sequence"/>
</dbReference>
<feature type="transmembrane region" description="Helical" evidence="1">
    <location>
        <begin position="138"/>
        <end position="156"/>
    </location>
</feature>
<dbReference type="Proteomes" id="UP000283426">
    <property type="component" value="Unassembled WGS sequence"/>
</dbReference>
<dbReference type="PANTHER" id="PTHR14969">
    <property type="entry name" value="SPHINGOSINE-1-PHOSPHATE PHOSPHOHYDROLASE"/>
    <property type="match status" value="1"/>
</dbReference>
<evidence type="ECO:0000313" key="5">
    <source>
        <dbReference type="EMBL" id="RGV25516.1"/>
    </source>
</evidence>
<evidence type="ECO:0000313" key="7">
    <source>
        <dbReference type="Proteomes" id="UP000283426"/>
    </source>
</evidence>
<evidence type="ECO:0000313" key="4">
    <source>
        <dbReference type="EMBL" id="RGU58854.1"/>
    </source>
</evidence>
<reference evidence="3" key="2">
    <citation type="submission" date="2022-01" db="EMBL/GenBank/DDBJ databases">
        <title>Collection of gut derived symbiotic bacterial strains cultured from healthy donors.</title>
        <authorList>
            <person name="Lin H."/>
            <person name="Kohout C."/>
            <person name="Waligurski E."/>
            <person name="Pamer E.G."/>
        </authorList>
    </citation>
    <scope>NUCLEOTIDE SEQUENCE</scope>
    <source>
        <strain evidence="3">DFI.1.149</strain>
    </source>
</reference>
<dbReference type="SUPFAM" id="SSF48317">
    <property type="entry name" value="Acid phosphatase/Vanadium-dependent haloperoxidase"/>
    <property type="match status" value="1"/>
</dbReference>
<gene>
    <name evidence="5" type="ORF">DWW24_11275</name>
    <name evidence="4" type="ORF">DWW57_00190</name>
    <name evidence="6" type="ORF">DXA53_04055</name>
    <name evidence="3" type="ORF">L0P03_04370</name>
</gene>
<evidence type="ECO:0000313" key="6">
    <source>
        <dbReference type="EMBL" id="RGY09030.1"/>
    </source>
</evidence>
<keyword evidence="1" id="KW-0472">Membrane</keyword>
<evidence type="ECO:0000259" key="2">
    <source>
        <dbReference type="SMART" id="SM00014"/>
    </source>
</evidence>
<evidence type="ECO:0000256" key="1">
    <source>
        <dbReference type="SAM" id="Phobius"/>
    </source>
</evidence>
<dbReference type="EMBL" id="QRYC01000001">
    <property type="protein sequence ID" value="RGU58854.1"/>
    <property type="molecule type" value="Genomic_DNA"/>
</dbReference>
<proteinExistence type="predicted"/>